<sequence length="171" mass="19682">MKGKIRKARISDAEEIQFLINEYAKQGLMLPKTLQSIFEDIREFWVYEEDGKILGSCALKIFWDDLAEVRSLAVAPEHTKKGIGTALVKAALEEAKELGIPRVFTLTYQVGFFEKLGFKVIDKEKLPQKIWRDCINCVKFPNCDETALEINLLERKNDTRRTVKSDKERNG</sequence>
<proteinExistence type="predicted"/>
<dbReference type="InterPro" id="IPR016181">
    <property type="entry name" value="Acyl_CoA_acyltransferase"/>
</dbReference>
<dbReference type="AlphaFoldDB" id="A0A521DFQ4"/>
<dbReference type="Gene3D" id="3.40.630.30">
    <property type="match status" value="1"/>
</dbReference>
<keyword evidence="2" id="KW-0012">Acyltransferase</keyword>
<name>A0A521DFQ4_9BACT</name>
<evidence type="ECO:0000313" key="5">
    <source>
        <dbReference type="Proteomes" id="UP000317315"/>
    </source>
</evidence>
<dbReference type="RefSeq" id="WP_142935985.1">
    <property type="nucleotide sequence ID" value="NZ_FXTM01000020.1"/>
</dbReference>
<evidence type="ECO:0000256" key="1">
    <source>
        <dbReference type="ARBA" id="ARBA00022679"/>
    </source>
</evidence>
<dbReference type="PANTHER" id="PTHR43626">
    <property type="entry name" value="ACYL-COA N-ACYLTRANSFERASE"/>
    <property type="match status" value="1"/>
</dbReference>
<dbReference type="InterPro" id="IPR000182">
    <property type="entry name" value="GNAT_dom"/>
</dbReference>
<dbReference type="GO" id="GO:0005737">
    <property type="term" value="C:cytoplasm"/>
    <property type="evidence" value="ECO:0007669"/>
    <property type="project" value="TreeGrafter"/>
</dbReference>
<dbReference type="InterPro" id="IPR045039">
    <property type="entry name" value="NSI-like"/>
</dbReference>
<protein>
    <submittedName>
        <fullName evidence="4">Amino-acid N-acetyltransferase</fullName>
    </submittedName>
</protein>
<dbReference type="CDD" id="cd04301">
    <property type="entry name" value="NAT_SF"/>
    <property type="match status" value="1"/>
</dbReference>
<dbReference type="OrthoDB" id="9793138at2"/>
<organism evidence="4 5">
    <name type="scientific">Balnearium lithotrophicum</name>
    <dbReference type="NCBI Taxonomy" id="223788"/>
    <lineage>
        <taxon>Bacteria</taxon>
        <taxon>Pseudomonadati</taxon>
        <taxon>Aquificota</taxon>
        <taxon>Aquificia</taxon>
        <taxon>Desulfurobacteriales</taxon>
        <taxon>Desulfurobacteriaceae</taxon>
        <taxon>Balnearium</taxon>
    </lineage>
</organism>
<dbReference type="NCBIfam" id="NF005840">
    <property type="entry name" value="PRK07757.1"/>
    <property type="match status" value="1"/>
</dbReference>
<reference evidence="4 5" key="1">
    <citation type="submission" date="2017-05" db="EMBL/GenBank/DDBJ databases">
        <authorList>
            <person name="Varghese N."/>
            <person name="Submissions S."/>
        </authorList>
    </citation>
    <scope>NUCLEOTIDE SEQUENCE [LARGE SCALE GENOMIC DNA]</scope>
    <source>
        <strain evidence="4 5">DSM 16304</strain>
    </source>
</reference>
<feature type="domain" description="N-acetyltransferase" evidence="3">
    <location>
        <begin position="3"/>
        <end position="141"/>
    </location>
</feature>
<accession>A0A521DFQ4</accession>
<dbReference type="EMBL" id="FXTM01000020">
    <property type="protein sequence ID" value="SMO70412.1"/>
    <property type="molecule type" value="Genomic_DNA"/>
</dbReference>
<dbReference type="GO" id="GO:0008080">
    <property type="term" value="F:N-acetyltransferase activity"/>
    <property type="evidence" value="ECO:0007669"/>
    <property type="project" value="InterPro"/>
</dbReference>
<dbReference type="PANTHER" id="PTHR43626:SF4">
    <property type="entry name" value="GCN5-RELATED N-ACETYLTRANSFERASE 2, CHLOROPLASTIC"/>
    <property type="match status" value="1"/>
</dbReference>
<dbReference type="Pfam" id="PF00583">
    <property type="entry name" value="Acetyltransf_1"/>
    <property type="match status" value="1"/>
</dbReference>
<keyword evidence="1 4" id="KW-0808">Transferase</keyword>
<dbReference type="SUPFAM" id="SSF55729">
    <property type="entry name" value="Acyl-CoA N-acyltransferases (Nat)"/>
    <property type="match status" value="1"/>
</dbReference>
<evidence type="ECO:0000259" key="3">
    <source>
        <dbReference type="PROSITE" id="PS51186"/>
    </source>
</evidence>
<dbReference type="Proteomes" id="UP000317315">
    <property type="component" value="Unassembled WGS sequence"/>
</dbReference>
<evidence type="ECO:0000313" key="4">
    <source>
        <dbReference type="EMBL" id="SMO70412.1"/>
    </source>
</evidence>
<keyword evidence="5" id="KW-1185">Reference proteome</keyword>
<evidence type="ECO:0000256" key="2">
    <source>
        <dbReference type="ARBA" id="ARBA00023315"/>
    </source>
</evidence>
<dbReference type="PROSITE" id="PS51186">
    <property type="entry name" value="GNAT"/>
    <property type="match status" value="1"/>
</dbReference>
<gene>
    <name evidence="4" type="ORF">SAMN06269117_12041</name>
</gene>